<gene>
    <name evidence="2" type="ORF">J0A69_06995</name>
</gene>
<dbReference type="Proteomes" id="UP000664480">
    <property type="component" value="Unassembled WGS sequence"/>
</dbReference>
<protein>
    <submittedName>
        <fullName evidence="2">Uncharacterized protein</fullName>
    </submittedName>
</protein>
<evidence type="ECO:0000313" key="3">
    <source>
        <dbReference type="Proteomes" id="UP000664480"/>
    </source>
</evidence>
<organism evidence="2 3">
    <name type="scientific">Algoriphagus pacificus</name>
    <dbReference type="NCBI Taxonomy" id="2811234"/>
    <lineage>
        <taxon>Bacteria</taxon>
        <taxon>Pseudomonadati</taxon>
        <taxon>Bacteroidota</taxon>
        <taxon>Cytophagia</taxon>
        <taxon>Cytophagales</taxon>
        <taxon>Cyclobacteriaceae</taxon>
        <taxon>Algoriphagus</taxon>
    </lineage>
</organism>
<feature type="transmembrane region" description="Helical" evidence="1">
    <location>
        <begin position="363"/>
        <end position="385"/>
    </location>
</feature>
<proteinExistence type="predicted"/>
<evidence type="ECO:0000313" key="2">
    <source>
        <dbReference type="EMBL" id="MBN7815165.1"/>
    </source>
</evidence>
<name>A0ABS3CDJ4_9BACT</name>
<keyword evidence="1" id="KW-1133">Transmembrane helix</keyword>
<dbReference type="RefSeq" id="WP_206585856.1">
    <property type="nucleotide sequence ID" value="NZ_JAFKCU010000002.1"/>
</dbReference>
<evidence type="ECO:0000256" key="1">
    <source>
        <dbReference type="SAM" id="Phobius"/>
    </source>
</evidence>
<keyword evidence="1" id="KW-0812">Transmembrane</keyword>
<sequence length="388" mass="44441">MIPPHYNRNSTFFNQSPSIYWALFFLLIFATEAFAQKKKQISVGPGGGNIEISPLELRETMNDFFYKFARSITESADSIIQQSPDSSIDQEALTWKINAIPIASEAIYSSDAFLGYIDMAVFTYQMKLYFDTGAGKDLFGDHQQIALNTLDLLWKDLLEIGRNLVPDNDISEGTKIVTDFAEEHPLTSSYFVRQSTIPLMAKIQNVEKVTFKALASDMSQSLDEMRSQISSYMEVLPKQVRWETEYLINQAMNSPALTSRFDSLSNLLERSILVLESSPELIEKQRLEAFKDISKERLAVIRALRIEREIILDEIKNERAIVLEEFTKQLNLQREATFEDLTTLTNHSLDKTFDRMEGMIDTLYWRTAIMIGVLVVLVFIGLIVYKKV</sequence>
<accession>A0ABS3CDJ4</accession>
<dbReference type="EMBL" id="JAFKCU010000002">
    <property type="protein sequence ID" value="MBN7815165.1"/>
    <property type="molecule type" value="Genomic_DNA"/>
</dbReference>
<comment type="caution">
    <text evidence="2">The sequence shown here is derived from an EMBL/GenBank/DDBJ whole genome shotgun (WGS) entry which is preliminary data.</text>
</comment>
<reference evidence="2 3" key="1">
    <citation type="submission" date="2021-03" db="EMBL/GenBank/DDBJ databases">
        <title>novel species isolated from a fishpond in China.</title>
        <authorList>
            <person name="Lu H."/>
            <person name="Cai Z."/>
        </authorList>
    </citation>
    <scope>NUCLEOTIDE SEQUENCE [LARGE SCALE GENOMIC DNA]</scope>
    <source>
        <strain evidence="2 3">YJ13C</strain>
    </source>
</reference>
<keyword evidence="3" id="KW-1185">Reference proteome</keyword>
<keyword evidence="1" id="KW-0472">Membrane</keyword>